<evidence type="ECO:0000256" key="1">
    <source>
        <dbReference type="ARBA" id="ARBA00004651"/>
    </source>
</evidence>
<dbReference type="Pfam" id="PF09335">
    <property type="entry name" value="VTT_dom"/>
    <property type="match status" value="1"/>
</dbReference>
<keyword evidence="3 6" id="KW-0812">Transmembrane</keyword>
<keyword evidence="2 6" id="KW-1003">Cell membrane</keyword>
<evidence type="ECO:0000256" key="3">
    <source>
        <dbReference type="ARBA" id="ARBA00022692"/>
    </source>
</evidence>
<name>A0A941GSA6_9CHRO</name>
<comment type="subcellular location">
    <subcellularLocation>
        <location evidence="1 6">Cell membrane</location>
        <topology evidence="1 6">Multi-pass membrane protein</topology>
    </subcellularLocation>
</comment>
<keyword evidence="5 6" id="KW-0472">Membrane</keyword>
<dbReference type="EMBL" id="JADQBC010000093">
    <property type="protein sequence ID" value="MBR8828892.1"/>
    <property type="molecule type" value="Genomic_DNA"/>
</dbReference>
<dbReference type="GO" id="GO:0005886">
    <property type="term" value="C:plasma membrane"/>
    <property type="evidence" value="ECO:0007669"/>
    <property type="project" value="UniProtKB-SubCell"/>
</dbReference>
<keyword evidence="4 6" id="KW-1133">Transmembrane helix</keyword>
<reference evidence="8" key="1">
    <citation type="submission" date="2021-02" db="EMBL/GenBank/DDBJ databases">
        <title>Metagenome analyses of Stigonema ocellatum DSM 106950, Chlorogloea purpurea SAG 13.99 and Gomphosphaeria aponina DSM 107014.</title>
        <authorList>
            <person name="Marter P."/>
            <person name="Huang S."/>
        </authorList>
    </citation>
    <scope>NUCLEOTIDE SEQUENCE</scope>
    <source>
        <strain evidence="8">JP213</strain>
    </source>
</reference>
<evidence type="ECO:0000313" key="9">
    <source>
        <dbReference type="Proteomes" id="UP000767446"/>
    </source>
</evidence>
<evidence type="ECO:0000256" key="5">
    <source>
        <dbReference type="ARBA" id="ARBA00023136"/>
    </source>
</evidence>
<feature type="transmembrane region" description="Helical" evidence="6">
    <location>
        <begin position="104"/>
        <end position="126"/>
    </location>
</feature>
<evidence type="ECO:0000256" key="6">
    <source>
        <dbReference type="RuleBase" id="RU366058"/>
    </source>
</evidence>
<dbReference type="AlphaFoldDB" id="A0A941GSA6"/>
<gene>
    <name evidence="8" type="ORF">DSM107014_13490</name>
</gene>
<feature type="domain" description="VTT" evidence="7">
    <location>
        <begin position="85"/>
        <end position="202"/>
    </location>
</feature>
<organism evidence="8 9">
    <name type="scientific">Gomphosphaeria aponina SAG 52.96 = DSM 107014</name>
    <dbReference type="NCBI Taxonomy" id="1521640"/>
    <lineage>
        <taxon>Bacteria</taxon>
        <taxon>Bacillati</taxon>
        <taxon>Cyanobacteriota</taxon>
        <taxon>Cyanophyceae</taxon>
        <taxon>Oscillatoriophycideae</taxon>
        <taxon>Chroococcales</taxon>
        <taxon>Gomphosphaeriaceae</taxon>
        <taxon>Gomphosphaeria</taxon>
    </lineage>
</organism>
<feature type="transmembrane region" description="Helical" evidence="6">
    <location>
        <begin position="74"/>
        <end position="98"/>
    </location>
</feature>
<dbReference type="InterPro" id="IPR032816">
    <property type="entry name" value="VTT_dom"/>
</dbReference>
<evidence type="ECO:0000313" key="8">
    <source>
        <dbReference type="EMBL" id="MBR8828892.1"/>
    </source>
</evidence>
<dbReference type="PANTHER" id="PTHR12677">
    <property type="entry name" value="GOLGI APPARATUS MEMBRANE PROTEIN TVP38-RELATED"/>
    <property type="match status" value="1"/>
</dbReference>
<proteinExistence type="inferred from homology"/>
<feature type="transmembrane region" description="Helical" evidence="6">
    <location>
        <begin position="31"/>
        <end position="53"/>
    </location>
</feature>
<protein>
    <recommendedName>
        <fullName evidence="6">TVP38/TMEM64 family membrane protein</fullName>
    </recommendedName>
</protein>
<comment type="caution">
    <text evidence="8">The sequence shown here is derived from an EMBL/GenBank/DDBJ whole genome shotgun (WGS) entry which is preliminary data.</text>
</comment>
<dbReference type="PANTHER" id="PTHR12677:SF59">
    <property type="entry name" value="GOLGI APPARATUS MEMBRANE PROTEIN TVP38-RELATED"/>
    <property type="match status" value="1"/>
</dbReference>
<feature type="transmembrane region" description="Helical" evidence="6">
    <location>
        <begin position="152"/>
        <end position="174"/>
    </location>
</feature>
<dbReference type="InterPro" id="IPR015414">
    <property type="entry name" value="TMEM64"/>
</dbReference>
<sequence>MKPILTQTRKKKTQQLKSSCSPKVSWKSTRFWLGLAFAVGVICCFFGPGKVLFQLDFLVEQIQGSSGGGVMGFIGLYTLLTVMGVPGTILTVAGGVIFGLVWGTFWSVVGATLGAMGAFWTARYLCHDWVESRWGKHQALVKLCQAVKEKPLLFVLAVRFAPISPFNVVNFLFGLTPIHWGIYSLGTLMGIIPGTLVYTWLGVSGNEAWQGGDRFPFFLALAFLALLCAIPLVTGKK</sequence>
<dbReference type="Proteomes" id="UP000767446">
    <property type="component" value="Unassembled WGS sequence"/>
</dbReference>
<evidence type="ECO:0000256" key="4">
    <source>
        <dbReference type="ARBA" id="ARBA00022989"/>
    </source>
</evidence>
<feature type="transmembrane region" description="Helical" evidence="6">
    <location>
        <begin position="180"/>
        <end position="203"/>
    </location>
</feature>
<feature type="transmembrane region" description="Helical" evidence="6">
    <location>
        <begin position="215"/>
        <end position="234"/>
    </location>
</feature>
<accession>A0A941GSA6</accession>
<evidence type="ECO:0000256" key="2">
    <source>
        <dbReference type="ARBA" id="ARBA00022475"/>
    </source>
</evidence>
<evidence type="ECO:0000259" key="7">
    <source>
        <dbReference type="Pfam" id="PF09335"/>
    </source>
</evidence>
<comment type="similarity">
    <text evidence="6">Belongs to the TVP38/TMEM64 family.</text>
</comment>